<evidence type="ECO:0000256" key="4">
    <source>
        <dbReference type="ARBA" id="ARBA00022989"/>
    </source>
</evidence>
<dbReference type="Gene3D" id="3.10.580.10">
    <property type="entry name" value="CBS-domain"/>
    <property type="match status" value="1"/>
</dbReference>
<dbReference type="InterPro" id="IPR000644">
    <property type="entry name" value="CBS_dom"/>
</dbReference>
<feature type="transmembrane region" description="Helical" evidence="10">
    <location>
        <begin position="89"/>
        <end position="108"/>
    </location>
</feature>
<dbReference type="PANTHER" id="PTHR22777:SF4">
    <property type="entry name" value="UPF0053 PROTEIN SLL1254"/>
    <property type="match status" value="1"/>
</dbReference>
<gene>
    <name evidence="13" type="ORF">JL102_00690</name>
</gene>
<dbReference type="Pfam" id="PF00571">
    <property type="entry name" value="CBS"/>
    <property type="match status" value="1"/>
</dbReference>
<dbReference type="PROSITE" id="PS51371">
    <property type="entry name" value="CBS"/>
    <property type="match status" value="1"/>
</dbReference>
<evidence type="ECO:0000256" key="2">
    <source>
        <dbReference type="ARBA" id="ARBA00022692"/>
    </source>
</evidence>
<evidence type="ECO:0000256" key="7">
    <source>
        <dbReference type="PROSITE-ProRule" id="PRU00703"/>
    </source>
</evidence>
<dbReference type="SUPFAM" id="SSF54631">
    <property type="entry name" value="CBS-domain pair"/>
    <property type="match status" value="1"/>
</dbReference>
<organism evidence="13 14">
    <name type="scientific">Fulvivirga sediminis</name>
    <dbReference type="NCBI Taxonomy" id="2803949"/>
    <lineage>
        <taxon>Bacteria</taxon>
        <taxon>Pseudomonadati</taxon>
        <taxon>Bacteroidota</taxon>
        <taxon>Cytophagia</taxon>
        <taxon>Cytophagales</taxon>
        <taxon>Fulvivirgaceae</taxon>
        <taxon>Fulvivirga</taxon>
    </lineage>
</organism>
<feature type="region of interest" description="Disordered" evidence="9">
    <location>
        <begin position="350"/>
        <end position="387"/>
    </location>
</feature>
<keyword evidence="5 7" id="KW-0129">CBS domain</keyword>
<evidence type="ECO:0000256" key="10">
    <source>
        <dbReference type="SAM" id="Phobius"/>
    </source>
</evidence>
<feature type="transmembrane region" description="Helical" evidence="10">
    <location>
        <begin position="59"/>
        <end position="83"/>
    </location>
</feature>
<dbReference type="InterPro" id="IPR044751">
    <property type="entry name" value="Ion_transp-like_CBS"/>
</dbReference>
<evidence type="ECO:0000256" key="1">
    <source>
        <dbReference type="ARBA" id="ARBA00004141"/>
    </source>
</evidence>
<evidence type="ECO:0000256" key="5">
    <source>
        <dbReference type="ARBA" id="ARBA00023122"/>
    </source>
</evidence>
<evidence type="ECO:0000256" key="6">
    <source>
        <dbReference type="ARBA" id="ARBA00023136"/>
    </source>
</evidence>
<dbReference type="InterPro" id="IPR046342">
    <property type="entry name" value="CBS_dom_sf"/>
</dbReference>
<keyword evidence="4 8" id="KW-1133">Transmembrane helix</keyword>
<keyword evidence="14" id="KW-1185">Reference proteome</keyword>
<keyword evidence="3" id="KW-0677">Repeat</keyword>
<keyword evidence="6 8" id="KW-0472">Membrane</keyword>
<dbReference type="InterPro" id="IPR002550">
    <property type="entry name" value="CNNM"/>
</dbReference>
<name>A0A937F4N1_9BACT</name>
<dbReference type="AlphaFoldDB" id="A0A937F4N1"/>
<protein>
    <submittedName>
        <fullName evidence="13">DUF21 domain-containing protein</fullName>
    </submittedName>
</protein>
<dbReference type="RefSeq" id="WP_202241609.1">
    <property type="nucleotide sequence ID" value="NZ_JAESIY010000001.1"/>
</dbReference>
<dbReference type="EMBL" id="JAESIY010000001">
    <property type="protein sequence ID" value="MBL3654629.1"/>
    <property type="molecule type" value="Genomic_DNA"/>
</dbReference>
<feature type="domain" description="CNNM transmembrane" evidence="12">
    <location>
        <begin position="1"/>
        <end position="180"/>
    </location>
</feature>
<accession>A0A937F4N1</accession>
<keyword evidence="2 8" id="KW-0812">Transmembrane</keyword>
<evidence type="ECO:0000256" key="9">
    <source>
        <dbReference type="SAM" id="MobiDB-lite"/>
    </source>
</evidence>
<reference evidence="13" key="1">
    <citation type="submission" date="2021-01" db="EMBL/GenBank/DDBJ databases">
        <title>Fulvivirga kasyanovii gen. nov., sp nov., a novel member of the phylum Bacteroidetes isolated from seawater in a mussel farm.</title>
        <authorList>
            <person name="Zhao L.-H."/>
            <person name="Wang Z.-J."/>
        </authorList>
    </citation>
    <scope>NUCLEOTIDE SEQUENCE</scope>
    <source>
        <strain evidence="13">2943</strain>
    </source>
</reference>
<evidence type="ECO:0000256" key="8">
    <source>
        <dbReference type="PROSITE-ProRule" id="PRU01193"/>
    </source>
</evidence>
<dbReference type="GO" id="GO:0005886">
    <property type="term" value="C:plasma membrane"/>
    <property type="evidence" value="ECO:0007669"/>
    <property type="project" value="TreeGrafter"/>
</dbReference>
<dbReference type="Pfam" id="PF01595">
    <property type="entry name" value="CNNM"/>
    <property type="match status" value="1"/>
</dbReference>
<evidence type="ECO:0000313" key="14">
    <source>
        <dbReference type="Proteomes" id="UP000659388"/>
    </source>
</evidence>
<comment type="caution">
    <text evidence="13">The sequence shown here is derived from an EMBL/GenBank/DDBJ whole genome shotgun (WGS) entry which is preliminary data.</text>
</comment>
<dbReference type="CDD" id="cd04590">
    <property type="entry name" value="CBS_pair_CorC_HlyC_assoc"/>
    <property type="match status" value="1"/>
</dbReference>
<dbReference type="PROSITE" id="PS51846">
    <property type="entry name" value="CNNM"/>
    <property type="match status" value="1"/>
</dbReference>
<feature type="transmembrane region" description="Helical" evidence="10">
    <location>
        <begin position="120"/>
        <end position="141"/>
    </location>
</feature>
<dbReference type="Proteomes" id="UP000659388">
    <property type="component" value="Unassembled WGS sequence"/>
</dbReference>
<evidence type="ECO:0000313" key="13">
    <source>
        <dbReference type="EMBL" id="MBL3654629.1"/>
    </source>
</evidence>
<dbReference type="PANTHER" id="PTHR22777">
    <property type="entry name" value="HEMOLYSIN-RELATED"/>
    <property type="match status" value="1"/>
</dbReference>
<evidence type="ECO:0000256" key="3">
    <source>
        <dbReference type="ARBA" id="ARBA00022737"/>
    </source>
</evidence>
<feature type="domain" description="CBS" evidence="11">
    <location>
        <begin position="199"/>
        <end position="259"/>
    </location>
</feature>
<feature type="transmembrane region" description="Helical" evidence="10">
    <location>
        <begin position="6"/>
        <end position="29"/>
    </location>
</feature>
<proteinExistence type="predicted"/>
<comment type="subcellular location">
    <subcellularLocation>
        <location evidence="1">Membrane</location>
        <topology evidence="1">Multi-pass membrane protein</topology>
    </subcellularLocation>
</comment>
<evidence type="ECO:0000259" key="11">
    <source>
        <dbReference type="PROSITE" id="PS51371"/>
    </source>
</evidence>
<evidence type="ECO:0000259" key="12">
    <source>
        <dbReference type="PROSITE" id="PS51846"/>
    </source>
</evidence>
<sequence>MGLLILYLLLAIFISFLCSVLEAVLLSITPSYIESLKEKGKYALSEKLGKMKNEIDKPLAAILSFNTIAHTVGAAGVGAQAAIVFGDEYLGVVSGVLTLLILIFSEIIPKTIGASYWKSLGRFTASTLKILIFLMYPLVLLSQAITKLLSNDEVQSSISRDEVSAMADIGHKEGIFQEMESRMLKNMIRFRNITAEDIMTPRTVMVMVKESHTILNLYKNKDFSKFSRIPVFNENRDDITGYVHKNDVLTEMAEDNHEKKLHEIKREITMISKDIRLPVLLDQFLESKEHIALANDRYGGVSGLLTMEDVMETLLGEEIMDEYDNVEDMQEYARIRWKKRAMKLGIIEEQKPTDNDNATAEEVVQYGITGGQPPQQEDNDTEKSKEA</sequence>